<dbReference type="Proteomes" id="UP000000225">
    <property type="component" value="Chromosome"/>
</dbReference>
<proteinExistence type="predicted"/>
<dbReference type="PROSITE" id="PS00211">
    <property type="entry name" value="ABC_TRANSPORTER_1"/>
    <property type="match status" value="1"/>
</dbReference>
<dbReference type="PANTHER" id="PTHR42781:SF4">
    <property type="entry name" value="SPERMIDINE_PUTRESCINE IMPORT ATP-BINDING PROTEIN POTA"/>
    <property type="match status" value="1"/>
</dbReference>
<organism evidence="5 6">
    <name type="scientific">Aeromonas salmonicida (strain A449)</name>
    <dbReference type="NCBI Taxonomy" id="382245"/>
    <lineage>
        <taxon>Bacteria</taxon>
        <taxon>Pseudomonadati</taxon>
        <taxon>Pseudomonadota</taxon>
        <taxon>Gammaproteobacteria</taxon>
        <taxon>Aeromonadales</taxon>
        <taxon>Aeromonadaceae</taxon>
        <taxon>Aeromonas</taxon>
    </lineage>
</organism>
<dbReference type="SUPFAM" id="SSF52540">
    <property type="entry name" value="P-loop containing nucleoside triphosphate hydrolases"/>
    <property type="match status" value="1"/>
</dbReference>
<evidence type="ECO:0000256" key="1">
    <source>
        <dbReference type="ARBA" id="ARBA00022448"/>
    </source>
</evidence>
<dbReference type="Pfam" id="PF00005">
    <property type="entry name" value="ABC_tran"/>
    <property type="match status" value="1"/>
</dbReference>
<dbReference type="Gene3D" id="3.40.50.300">
    <property type="entry name" value="P-loop containing nucleotide triphosphate hydrolases"/>
    <property type="match status" value="1"/>
</dbReference>
<keyword evidence="3 5" id="KW-0067">ATP-binding</keyword>
<keyword evidence="1" id="KW-0813">Transport</keyword>
<evidence type="ECO:0000313" key="6">
    <source>
        <dbReference type="Proteomes" id="UP000000225"/>
    </source>
</evidence>
<dbReference type="GO" id="GO:0005524">
    <property type="term" value="F:ATP binding"/>
    <property type="evidence" value="ECO:0007669"/>
    <property type="project" value="UniProtKB-KW"/>
</dbReference>
<reference evidence="6" key="1">
    <citation type="journal article" date="2008" name="BMC Genomics">
        <title>The genome of Aeromonas salmonicida subsp. salmonicida A449: insights into the evolution of a fish pathogen.</title>
        <authorList>
            <person name="Reith M.E."/>
            <person name="Singh R.K."/>
            <person name="Curtis B."/>
            <person name="Boyd J.M."/>
            <person name="Bouevitch A."/>
            <person name="Kimball J."/>
            <person name="Munholland J."/>
            <person name="Murphy C."/>
            <person name="Sarty D."/>
            <person name="Williams J."/>
            <person name="Nash J.H."/>
            <person name="Johnson S.C."/>
            <person name="Brown L.L."/>
        </authorList>
    </citation>
    <scope>NUCLEOTIDE SEQUENCE [LARGE SCALE GENOMIC DNA]</scope>
    <source>
        <strain evidence="6">A449</strain>
    </source>
</reference>
<keyword evidence="2" id="KW-0547">Nucleotide-binding</keyword>
<dbReference type="Gene3D" id="2.40.50.100">
    <property type="match status" value="1"/>
</dbReference>
<evidence type="ECO:0000259" key="4">
    <source>
        <dbReference type="PROSITE" id="PS50893"/>
    </source>
</evidence>
<dbReference type="EMBL" id="CP000644">
    <property type="protein sequence ID" value="ABO88815.1"/>
    <property type="molecule type" value="Genomic_DNA"/>
</dbReference>
<name>A4SIU3_AERS4</name>
<dbReference type="PANTHER" id="PTHR42781">
    <property type="entry name" value="SPERMIDINE/PUTRESCINE IMPORT ATP-BINDING PROTEIN POTA"/>
    <property type="match status" value="1"/>
</dbReference>
<dbReference type="InterPro" id="IPR050093">
    <property type="entry name" value="ABC_SmlMolc_Importer"/>
</dbReference>
<dbReference type="GO" id="GO:0016887">
    <property type="term" value="F:ATP hydrolysis activity"/>
    <property type="evidence" value="ECO:0007669"/>
    <property type="project" value="InterPro"/>
</dbReference>
<dbReference type="AlphaFoldDB" id="A4SIU3"/>
<dbReference type="SUPFAM" id="SSF50331">
    <property type="entry name" value="MOP-like"/>
    <property type="match status" value="1"/>
</dbReference>
<sequence length="349" mass="38117">MRKSAVSCLQVENVSCRYNGRNVLEQLSLSVADNEIVCLLGASGCGKTTLLKAIAGLLPLAEGEIRLGATLLDGPGVSVPPEARNIGMIFQDYALFPHLTVADNVGFGLTRLDRPARQQQVEEALTLVKLQGLGDRYPHQLSGGQQQRVAIARALVCKPKLMLLDEPFSNIDTQVRMKLILEIRTLLKQQGIGAIFVSHSKEEAFAFADRLALFRAGHIEQVGQPEQLYRRPQNRFVAEFLGGVNYLAAEVVDSHCVQTALGVICGSEPHGRNLGELLQLMLRPQQLLLEAVVDGELTVLEQQFLGHHCRVLFECGGQRLEASIGEPLGGDRARVKVAPHGLVLFEPVQ</sequence>
<protein>
    <submittedName>
        <fullName evidence="5">ABC-type iron(III) transporter, ATP-binding protein</fullName>
    </submittedName>
</protein>
<accession>A4SIU3</accession>
<dbReference type="HOGENOM" id="CLU_000604_1_1_6"/>
<dbReference type="eggNOG" id="COG3842">
    <property type="taxonomic scope" value="Bacteria"/>
</dbReference>
<dbReference type="GO" id="GO:0015697">
    <property type="term" value="P:quaternary ammonium group transport"/>
    <property type="evidence" value="ECO:0007669"/>
    <property type="project" value="UniProtKB-ARBA"/>
</dbReference>
<dbReference type="STRING" id="29491.GCA_000820065_01843"/>
<feature type="domain" description="ABC transporter" evidence="4">
    <location>
        <begin position="9"/>
        <end position="241"/>
    </location>
</feature>
<dbReference type="KEGG" id="asa:ASA_0652"/>
<dbReference type="InterPro" id="IPR017871">
    <property type="entry name" value="ABC_transporter-like_CS"/>
</dbReference>
<dbReference type="InterPro" id="IPR003439">
    <property type="entry name" value="ABC_transporter-like_ATP-bd"/>
</dbReference>
<dbReference type="PROSITE" id="PS50893">
    <property type="entry name" value="ABC_TRANSPORTER_2"/>
    <property type="match status" value="1"/>
</dbReference>
<dbReference type="FunFam" id="3.40.50.300:FF:000425">
    <property type="entry name" value="Probable ABC transporter, ATP-binding subunit"/>
    <property type="match status" value="1"/>
</dbReference>
<evidence type="ECO:0000256" key="3">
    <source>
        <dbReference type="ARBA" id="ARBA00022840"/>
    </source>
</evidence>
<dbReference type="SMART" id="SM00382">
    <property type="entry name" value="AAA"/>
    <property type="match status" value="1"/>
</dbReference>
<evidence type="ECO:0000256" key="2">
    <source>
        <dbReference type="ARBA" id="ARBA00022741"/>
    </source>
</evidence>
<evidence type="ECO:0000313" key="5">
    <source>
        <dbReference type="EMBL" id="ABO88815.1"/>
    </source>
</evidence>
<dbReference type="InterPro" id="IPR003593">
    <property type="entry name" value="AAA+_ATPase"/>
</dbReference>
<dbReference type="InterPro" id="IPR008995">
    <property type="entry name" value="Mo/tungstate-bd_C_term_dom"/>
</dbReference>
<dbReference type="InterPro" id="IPR027417">
    <property type="entry name" value="P-loop_NTPase"/>
</dbReference>
<gene>
    <name evidence="5" type="primary">fbpC</name>
    <name evidence="5" type="ordered locus">ASA_0652</name>
</gene>